<feature type="compositionally biased region" description="Basic and acidic residues" evidence="1">
    <location>
        <begin position="201"/>
        <end position="211"/>
    </location>
</feature>
<gene>
    <name evidence="2" type="ORF">FRACYDRAFT_256157</name>
</gene>
<evidence type="ECO:0000313" key="3">
    <source>
        <dbReference type="Proteomes" id="UP000095751"/>
    </source>
</evidence>
<dbReference type="AlphaFoldDB" id="A0A1E7EKR7"/>
<organism evidence="2 3">
    <name type="scientific">Fragilariopsis cylindrus CCMP1102</name>
    <dbReference type="NCBI Taxonomy" id="635003"/>
    <lineage>
        <taxon>Eukaryota</taxon>
        <taxon>Sar</taxon>
        <taxon>Stramenopiles</taxon>
        <taxon>Ochrophyta</taxon>
        <taxon>Bacillariophyta</taxon>
        <taxon>Bacillariophyceae</taxon>
        <taxon>Bacillariophycidae</taxon>
        <taxon>Bacillariales</taxon>
        <taxon>Bacillariaceae</taxon>
        <taxon>Fragilariopsis</taxon>
    </lineage>
</organism>
<dbReference type="EMBL" id="KV784425">
    <property type="protein sequence ID" value="OEU06143.1"/>
    <property type="molecule type" value="Genomic_DNA"/>
</dbReference>
<feature type="compositionally biased region" description="Low complexity" evidence="1">
    <location>
        <begin position="85"/>
        <end position="95"/>
    </location>
</feature>
<feature type="compositionally biased region" description="Polar residues" evidence="1">
    <location>
        <begin position="123"/>
        <end position="134"/>
    </location>
</feature>
<reference evidence="2 3" key="1">
    <citation type="submission" date="2016-09" db="EMBL/GenBank/DDBJ databases">
        <title>Extensive genetic diversity and differential bi-allelic expression allows diatom success in the polar Southern Ocean.</title>
        <authorList>
            <consortium name="DOE Joint Genome Institute"/>
            <person name="Mock T."/>
            <person name="Otillar R.P."/>
            <person name="Strauss J."/>
            <person name="Dupont C."/>
            <person name="Frickenhaus S."/>
            <person name="Maumus F."/>
            <person name="Mcmullan M."/>
            <person name="Sanges R."/>
            <person name="Schmutz J."/>
            <person name="Toseland A."/>
            <person name="Valas R."/>
            <person name="Veluchamy A."/>
            <person name="Ward B.J."/>
            <person name="Allen A."/>
            <person name="Barry K."/>
            <person name="Falciatore A."/>
            <person name="Ferrante M."/>
            <person name="Fortunato A.E."/>
            <person name="Gloeckner G."/>
            <person name="Gruber A."/>
            <person name="Hipkin R."/>
            <person name="Janech M."/>
            <person name="Kroth P."/>
            <person name="Leese F."/>
            <person name="Lindquist E."/>
            <person name="Lyon B.R."/>
            <person name="Martin J."/>
            <person name="Mayer C."/>
            <person name="Parker M."/>
            <person name="Quesneville H."/>
            <person name="Raymond J."/>
            <person name="Uhlig C."/>
            <person name="Valentin K.U."/>
            <person name="Worden A.Z."/>
            <person name="Armbrust E.V."/>
            <person name="Bowler C."/>
            <person name="Green B."/>
            <person name="Moulton V."/>
            <person name="Van Oosterhout C."/>
            <person name="Grigoriev I."/>
        </authorList>
    </citation>
    <scope>NUCLEOTIDE SEQUENCE [LARGE SCALE GENOMIC DNA]</scope>
    <source>
        <strain evidence="2 3">CCMP1102</strain>
    </source>
</reference>
<proteinExistence type="predicted"/>
<feature type="region of interest" description="Disordered" evidence="1">
    <location>
        <begin position="1"/>
        <end position="21"/>
    </location>
</feature>
<protein>
    <submittedName>
        <fullName evidence="2">Uncharacterized protein</fullName>
    </submittedName>
</protein>
<evidence type="ECO:0000256" key="1">
    <source>
        <dbReference type="SAM" id="MobiDB-lite"/>
    </source>
</evidence>
<feature type="compositionally biased region" description="Polar residues" evidence="1">
    <location>
        <begin position="175"/>
        <end position="186"/>
    </location>
</feature>
<feature type="compositionally biased region" description="Acidic residues" evidence="1">
    <location>
        <begin position="135"/>
        <end position="163"/>
    </location>
</feature>
<dbReference type="InParanoid" id="A0A1E7EKR7"/>
<dbReference type="KEGG" id="fcy:FRACYDRAFT_256157"/>
<evidence type="ECO:0000313" key="2">
    <source>
        <dbReference type="EMBL" id="OEU06143.1"/>
    </source>
</evidence>
<accession>A0A1E7EKR7</accession>
<name>A0A1E7EKR7_9STRA</name>
<keyword evidence="3" id="KW-1185">Reference proteome</keyword>
<sequence>MVNGKREEISVQTGKARKGEGRGHVTVCIINRVALAKLREQLQTPPSFQKFQRATPKSGLATPNMHRYTNPPRTPNLDGCFGNGNVVLDDNVDNSTSDDDKRGLRDNFSSPIPGTLQHDEGSSQDYGNHNNVLNNDEESAQEDNDDEDEVQDQQQEEQPEVEEQATGLSMPKENNFLSSFPNTTGLSDEFVAAHRNSLNNRPDDSSTRETITEGADEIGKLAAAAVNDYDLGGLTGSKL</sequence>
<dbReference type="Proteomes" id="UP000095751">
    <property type="component" value="Unassembled WGS sequence"/>
</dbReference>
<feature type="region of interest" description="Disordered" evidence="1">
    <location>
        <begin position="46"/>
        <end position="211"/>
    </location>
</feature>